<protein>
    <submittedName>
        <fullName evidence="2">Uncharacterized protein</fullName>
    </submittedName>
</protein>
<gene>
    <name evidence="2" type="ORF">HAX54_022370</name>
</gene>
<sequence>MDFPVRGWSGMARLTGSVVGSSIPVGPSGQGAQLGLRQGRGEAVTPDYAYPHPHIFTFDSQRVTKSPAGKRQVYPWLRY</sequence>
<feature type="compositionally biased region" description="Low complexity" evidence="1">
    <location>
        <begin position="20"/>
        <end position="37"/>
    </location>
</feature>
<organism evidence="2 3">
    <name type="scientific">Datura stramonium</name>
    <name type="common">Jimsonweed</name>
    <name type="synonym">Common thornapple</name>
    <dbReference type="NCBI Taxonomy" id="4076"/>
    <lineage>
        <taxon>Eukaryota</taxon>
        <taxon>Viridiplantae</taxon>
        <taxon>Streptophyta</taxon>
        <taxon>Embryophyta</taxon>
        <taxon>Tracheophyta</taxon>
        <taxon>Spermatophyta</taxon>
        <taxon>Magnoliopsida</taxon>
        <taxon>eudicotyledons</taxon>
        <taxon>Gunneridae</taxon>
        <taxon>Pentapetalae</taxon>
        <taxon>asterids</taxon>
        <taxon>lamiids</taxon>
        <taxon>Solanales</taxon>
        <taxon>Solanaceae</taxon>
        <taxon>Solanoideae</taxon>
        <taxon>Datureae</taxon>
        <taxon>Datura</taxon>
    </lineage>
</organism>
<name>A0ABS8UUE1_DATST</name>
<reference evidence="2 3" key="1">
    <citation type="journal article" date="2021" name="BMC Genomics">
        <title>Datura genome reveals duplications of psychoactive alkaloid biosynthetic genes and high mutation rate following tissue culture.</title>
        <authorList>
            <person name="Rajewski A."/>
            <person name="Carter-House D."/>
            <person name="Stajich J."/>
            <person name="Litt A."/>
        </authorList>
    </citation>
    <scope>NUCLEOTIDE SEQUENCE [LARGE SCALE GENOMIC DNA]</scope>
    <source>
        <strain evidence="2">AR-01</strain>
    </source>
</reference>
<evidence type="ECO:0000313" key="3">
    <source>
        <dbReference type="Proteomes" id="UP000823775"/>
    </source>
</evidence>
<accession>A0ABS8UUE1</accession>
<comment type="caution">
    <text evidence="2">The sequence shown here is derived from an EMBL/GenBank/DDBJ whole genome shotgun (WGS) entry which is preliminary data.</text>
</comment>
<proteinExistence type="predicted"/>
<feature type="region of interest" description="Disordered" evidence="1">
    <location>
        <begin position="20"/>
        <end position="40"/>
    </location>
</feature>
<keyword evidence="3" id="KW-1185">Reference proteome</keyword>
<dbReference type="EMBL" id="JACEIK010002695">
    <property type="protein sequence ID" value="MCD9638411.1"/>
    <property type="molecule type" value="Genomic_DNA"/>
</dbReference>
<dbReference type="Proteomes" id="UP000823775">
    <property type="component" value="Unassembled WGS sequence"/>
</dbReference>
<evidence type="ECO:0000313" key="2">
    <source>
        <dbReference type="EMBL" id="MCD9638411.1"/>
    </source>
</evidence>
<evidence type="ECO:0000256" key="1">
    <source>
        <dbReference type="SAM" id="MobiDB-lite"/>
    </source>
</evidence>